<organism evidence="1">
    <name type="scientific">Arion vulgaris</name>
    <dbReference type="NCBI Taxonomy" id="1028688"/>
    <lineage>
        <taxon>Eukaryota</taxon>
        <taxon>Metazoa</taxon>
        <taxon>Spiralia</taxon>
        <taxon>Lophotrochozoa</taxon>
        <taxon>Mollusca</taxon>
        <taxon>Gastropoda</taxon>
        <taxon>Heterobranchia</taxon>
        <taxon>Euthyneura</taxon>
        <taxon>Panpulmonata</taxon>
        <taxon>Eupulmonata</taxon>
        <taxon>Stylommatophora</taxon>
        <taxon>Helicina</taxon>
        <taxon>Arionoidea</taxon>
        <taxon>Arionidae</taxon>
        <taxon>Arion</taxon>
    </lineage>
</organism>
<name>A0A0B7BKC2_9EUPU</name>
<feature type="non-terminal residue" evidence="1">
    <location>
        <position position="1"/>
    </location>
</feature>
<sequence>FGIIAAFNLMLKKQIDMSNETKANQYFYYLKEIFVHHIFHRLETWSAEIIISSVAETGQNAYCSVFEDR</sequence>
<evidence type="ECO:0000313" key="1">
    <source>
        <dbReference type="EMBL" id="CEK92791.1"/>
    </source>
</evidence>
<dbReference type="AlphaFoldDB" id="A0A0B7BKC2"/>
<reference evidence="1" key="1">
    <citation type="submission" date="2014-12" db="EMBL/GenBank/DDBJ databases">
        <title>Insight into the proteome of Arion vulgaris.</title>
        <authorList>
            <person name="Aradska J."/>
            <person name="Bulat T."/>
            <person name="Smidak R."/>
            <person name="Sarate P."/>
            <person name="Gangsoo J."/>
            <person name="Sialana F."/>
            <person name="Bilban M."/>
            <person name="Lubec G."/>
        </authorList>
    </citation>
    <scope>NUCLEOTIDE SEQUENCE</scope>
    <source>
        <tissue evidence="1">Skin</tissue>
    </source>
</reference>
<proteinExistence type="predicted"/>
<gene>
    <name evidence="1" type="primary">ORF190067</name>
</gene>
<accession>A0A0B7BKC2</accession>
<dbReference type="EMBL" id="HACG01045926">
    <property type="protein sequence ID" value="CEK92791.1"/>
    <property type="molecule type" value="Transcribed_RNA"/>
</dbReference>
<protein>
    <submittedName>
        <fullName evidence="1">Uncharacterized protein</fullName>
    </submittedName>
</protein>